<sequence length="64" mass="6944">MNHRRTSTRRPKSVSALAALCLTAVAAAGSVLWADQPVPWPSTVAESIDPTWNNTGNEVHPRIH</sequence>
<gene>
    <name evidence="3" type="ORF">ACIO7M_10660</name>
</gene>
<dbReference type="Proteomes" id="UP001617351">
    <property type="component" value="Unassembled WGS sequence"/>
</dbReference>
<dbReference type="RefSeq" id="WP_402379571.1">
    <property type="nucleotide sequence ID" value="NZ_JBIUYY010000004.1"/>
</dbReference>
<dbReference type="EMBL" id="JBIUYY010000004">
    <property type="protein sequence ID" value="MFJ2821564.1"/>
    <property type="molecule type" value="Genomic_DNA"/>
</dbReference>
<keyword evidence="2" id="KW-0732">Signal</keyword>
<evidence type="ECO:0000256" key="2">
    <source>
        <dbReference type="SAM" id="SignalP"/>
    </source>
</evidence>
<feature type="region of interest" description="Disordered" evidence="1">
    <location>
        <begin position="43"/>
        <end position="64"/>
    </location>
</feature>
<proteinExistence type="predicted"/>
<organism evidence="3 4">
    <name type="scientific">Streptomyces toxytricini</name>
    <name type="common">Actinomyces toxytricini</name>
    <dbReference type="NCBI Taxonomy" id="67369"/>
    <lineage>
        <taxon>Bacteria</taxon>
        <taxon>Bacillati</taxon>
        <taxon>Actinomycetota</taxon>
        <taxon>Actinomycetes</taxon>
        <taxon>Kitasatosporales</taxon>
        <taxon>Streptomycetaceae</taxon>
        <taxon>Streptomyces</taxon>
    </lineage>
</organism>
<evidence type="ECO:0000313" key="3">
    <source>
        <dbReference type="EMBL" id="MFJ2821564.1"/>
    </source>
</evidence>
<keyword evidence="4" id="KW-1185">Reference proteome</keyword>
<feature type="chain" id="PRO_5046088528" description="Secreted protein" evidence="2">
    <location>
        <begin position="27"/>
        <end position="64"/>
    </location>
</feature>
<accession>A0ABW8EEA6</accession>
<comment type="caution">
    <text evidence="3">The sequence shown here is derived from an EMBL/GenBank/DDBJ whole genome shotgun (WGS) entry which is preliminary data.</text>
</comment>
<reference evidence="3 4" key="1">
    <citation type="submission" date="2024-10" db="EMBL/GenBank/DDBJ databases">
        <title>The Natural Products Discovery Center: Release of the First 8490 Sequenced Strains for Exploring Actinobacteria Biosynthetic Diversity.</title>
        <authorList>
            <person name="Kalkreuter E."/>
            <person name="Kautsar S.A."/>
            <person name="Yang D."/>
            <person name="Bader C.D."/>
            <person name="Teijaro C.N."/>
            <person name="Fluegel L."/>
            <person name="Davis C.M."/>
            <person name="Simpson J.R."/>
            <person name="Lauterbach L."/>
            <person name="Steele A.D."/>
            <person name="Gui C."/>
            <person name="Meng S."/>
            <person name="Li G."/>
            <person name="Viehrig K."/>
            <person name="Ye F."/>
            <person name="Su P."/>
            <person name="Kiefer A.F."/>
            <person name="Nichols A."/>
            <person name="Cepeda A.J."/>
            <person name="Yan W."/>
            <person name="Fan B."/>
            <person name="Jiang Y."/>
            <person name="Adhikari A."/>
            <person name="Zheng C.-J."/>
            <person name="Schuster L."/>
            <person name="Cowan T.M."/>
            <person name="Smanski M.J."/>
            <person name="Chevrette M.G."/>
            <person name="De Carvalho L.P.S."/>
            <person name="Shen B."/>
        </authorList>
    </citation>
    <scope>NUCLEOTIDE SEQUENCE [LARGE SCALE GENOMIC DNA]</scope>
    <source>
        <strain evidence="3 4">NPDC087220</strain>
    </source>
</reference>
<evidence type="ECO:0000256" key="1">
    <source>
        <dbReference type="SAM" id="MobiDB-lite"/>
    </source>
</evidence>
<evidence type="ECO:0000313" key="4">
    <source>
        <dbReference type="Proteomes" id="UP001617351"/>
    </source>
</evidence>
<protein>
    <recommendedName>
        <fullName evidence="5">Secreted protein</fullName>
    </recommendedName>
</protein>
<feature type="signal peptide" evidence="2">
    <location>
        <begin position="1"/>
        <end position="26"/>
    </location>
</feature>
<evidence type="ECO:0008006" key="5">
    <source>
        <dbReference type="Google" id="ProtNLM"/>
    </source>
</evidence>
<name>A0ABW8EEA6_STRT5</name>